<feature type="coiled-coil region" evidence="1">
    <location>
        <begin position="28"/>
        <end position="55"/>
    </location>
</feature>
<keyword evidence="1" id="KW-0175">Coiled coil</keyword>
<evidence type="ECO:0000313" key="2">
    <source>
        <dbReference type="EMBL" id="MRX72691.1"/>
    </source>
</evidence>
<dbReference type="OrthoDB" id="2236973at2"/>
<keyword evidence="3" id="KW-1185">Reference proteome</keyword>
<dbReference type="EMBL" id="WKKI01000019">
    <property type="protein sequence ID" value="MRX72691.1"/>
    <property type="molecule type" value="Genomic_DNA"/>
</dbReference>
<reference evidence="2 3" key="1">
    <citation type="submission" date="2019-11" db="EMBL/GenBank/DDBJ databases">
        <title>Bacillus lacus genome.</title>
        <authorList>
            <person name="Allen C.J."/>
            <person name="Newman J.D."/>
        </authorList>
    </citation>
    <scope>NUCLEOTIDE SEQUENCE [LARGE SCALE GENOMIC DNA]</scope>
    <source>
        <strain evidence="2 3">KCTC 33946</strain>
    </source>
</reference>
<comment type="caution">
    <text evidence="2">The sequence shown here is derived from an EMBL/GenBank/DDBJ whole genome shotgun (WGS) entry which is preliminary data.</text>
</comment>
<dbReference type="Pfam" id="PF16888">
    <property type="entry name" value="YwqH-like"/>
    <property type="match status" value="1"/>
</dbReference>
<dbReference type="InterPro" id="IPR031681">
    <property type="entry name" value="YwqH-like"/>
</dbReference>
<dbReference type="AlphaFoldDB" id="A0A7X2IZK1"/>
<protein>
    <submittedName>
        <fullName evidence="2">DUF5082 domain-containing protein</fullName>
    </submittedName>
</protein>
<dbReference type="RefSeq" id="WP_154307848.1">
    <property type="nucleotide sequence ID" value="NZ_WKKI01000019.1"/>
</dbReference>
<accession>A0A7X2IZK1</accession>
<organism evidence="2 3">
    <name type="scientific">Metabacillus lacus</name>
    <dbReference type="NCBI Taxonomy" id="1983721"/>
    <lineage>
        <taxon>Bacteria</taxon>
        <taxon>Bacillati</taxon>
        <taxon>Bacillota</taxon>
        <taxon>Bacilli</taxon>
        <taxon>Bacillales</taxon>
        <taxon>Bacillaceae</taxon>
        <taxon>Metabacillus</taxon>
    </lineage>
</organism>
<dbReference type="InterPro" id="IPR029013">
    <property type="entry name" value="HP0062-like_sf"/>
</dbReference>
<dbReference type="Gene3D" id="1.10.287.1060">
    <property type="entry name" value="ESAT-6-like"/>
    <property type="match status" value="1"/>
</dbReference>
<name>A0A7X2IZK1_9BACI</name>
<feature type="coiled-coil region" evidence="1">
    <location>
        <begin position="92"/>
        <end position="140"/>
    </location>
</feature>
<evidence type="ECO:0000313" key="3">
    <source>
        <dbReference type="Proteomes" id="UP000448867"/>
    </source>
</evidence>
<sequence length="142" mass="16042">MSSFSHVNYLHSRKGSIHSQIQSNTTLISDLEAKISRLQTALREISSSLTSLESEKSSIDSLSIDESSWRGKKKEDFQKKYDQFKESVKTYISNVVDAKEAIANDIKRYENEKALCHSSIASLQNTLQSLDIQIAQAQRELS</sequence>
<gene>
    <name evidence="2" type="ORF">GJU40_11080</name>
</gene>
<dbReference type="Proteomes" id="UP000448867">
    <property type="component" value="Unassembled WGS sequence"/>
</dbReference>
<dbReference type="SUPFAM" id="SSF158414">
    <property type="entry name" value="HP0062-like"/>
    <property type="match status" value="1"/>
</dbReference>
<evidence type="ECO:0000256" key="1">
    <source>
        <dbReference type="SAM" id="Coils"/>
    </source>
</evidence>
<proteinExistence type="predicted"/>